<accession>A0A9Q1L068</accession>
<reference evidence="2" key="1">
    <citation type="submission" date="2022-04" db="EMBL/GenBank/DDBJ databases">
        <title>Carnegiea gigantea Genome sequencing and assembly v2.</title>
        <authorList>
            <person name="Copetti D."/>
            <person name="Sanderson M.J."/>
            <person name="Burquez A."/>
            <person name="Wojciechowski M.F."/>
        </authorList>
    </citation>
    <scope>NUCLEOTIDE SEQUENCE</scope>
    <source>
        <strain evidence="2">SGP5-SGP5p</strain>
        <tissue evidence="2">Aerial part</tissue>
    </source>
</reference>
<dbReference type="EMBL" id="JAKOGI010000005">
    <property type="protein sequence ID" value="KAJ8452260.1"/>
    <property type="molecule type" value="Genomic_DNA"/>
</dbReference>
<feature type="region of interest" description="Disordered" evidence="1">
    <location>
        <begin position="214"/>
        <end position="239"/>
    </location>
</feature>
<dbReference type="AlphaFoldDB" id="A0A9Q1L068"/>
<dbReference type="GO" id="GO:0051783">
    <property type="term" value="P:regulation of nuclear division"/>
    <property type="evidence" value="ECO:0007669"/>
    <property type="project" value="InterPro"/>
</dbReference>
<proteinExistence type="predicted"/>
<name>A0A9Q1L068_9CARY</name>
<sequence length="691" mass="76601">MPPPSRERLSRPVDISTIFRGAARTVHLKVDEPGLRWAGLSGDLTRNISSSPSSRARRNSRRTFAGGPENRTPARTARSGRGRGRGRGRVLPHWYPRTPLRDITAIVRAIERRRAQLHQNDQVIEPPQEEISAPSSSSSTSSAQLEHEAVGGSTSLPALSIGPQTAPSTQIGKVLANIPNEEKAGNSSVITPQKRLLDSIDEVRDVLVERQRKLEKTPAAKKAEREKKMPAPSRDRLPRPVDISTLFRGAARRVNLIVDEPGLRWVGLSGNSTRGRGGVGAHRLELGHLRNYQRLQPVVGLENRAPVTPARRGGGRGSASVLPNWRPRTPLRDITGIIRALESRRAELQVDQPTEPSPENTTNAPLLSGAQPEHHEVGASTPLPTILMKPQPSPTTQAMKILKENREKADFLTPEKKLLNSIEKVREVWLKEQRKLERTPAAKKAEVERKMPAPSRDRLPRPIDISTLFRGAARRVDLIVDEPGLRWSGLSGNPTRTGSVNGGRGSNVRRIGVNRVGVGYHRNFHRSPAVVRENRPTVTPARRGGRRSVLPNWYPRTPLREITAIVGAIERRRAELQVDQVTEPSLENTNNAPSSVGAQPEHHEVGSSTPLPTTLMKPQPSPVTQAVKITGGITLKENRPDWDFLTPEKKLLNSIEQVSEVWVKEQRKLERTPAAKKAERERKVRVLMSMR</sequence>
<evidence type="ECO:0000313" key="3">
    <source>
        <dbReference type="Proteomes" id="UP001153076"/>
    </source>
</evidence>
<organism evidence="2 3">
    <name type="scientific">Carnegiea gigantea</name>
    <dbReference type="NCBI Taxonomy" id="171969"/>
    <lineage>
        <taxon>Eukaryota</taxon>
        <taxon>Viridiplantae</taxon>
        <taxon>Streptophyta</taxon>
        <taxon>Embryophyta</taxon>
        <taxon>Tracheophyta</taxon>
        <taxon>Spermatophyta</taxon>
        <taxon>Magnoliopsida</taxon>
        <taxon>eudicotyledons</taxon>
        <taxon>Gunneridae</taxon>
        <taxon>Pentapetalae</taxon>
        <taxon>Caryophyllales</taxon>
        <taxon>Cactineae</taxon>
        <taxon>Cactaceae</taxon>
        <taxon>Cactoideae</taxon>
        <taxon>Echinocereeae</taxon>
        <taxon>Carnegiea</taxon>
    </lineage>
</organism>
<gene>
    <name evidence="2" type="ORF">Cgig2_006065</name>
</gene>
<dbReference type="PANTHER" id="PTHR35119:SF1">
    <property type="entry name" value="PROTEIN POLYCHOME"/>
    <property type="match status" value="1"/>
</dbReference>
<keyword evidence="3" id="KW-1185">Reference proteome</keyword>
<dbReference type="Proteomes" id="UP001153076">
    <property type="component" value="Unassembled WGS sequence"/>
</dbReference>
<dbReference type="OrthoDB" id="1916775at2759"/>
<evidence type="ECO:0000313" key="2">
    <source>
        <dbReference type="EMBL" id="KAJ8452260.1"/>
    </source>
</evidence>
<dbReference type="InterPro" id="IPR034590">
    <property type="entry name" value="POLYCHOME/GIG1"/>
</dbReference>
<feature type="region of interest" description="Disordered" evidence="1">
    <location>
        <begin position="437"/>
        <end position="459"/>
    </location>
</feature>
<dbReference type="PANTHER" id="PTHR35119">
    <property type="entry name" value="PROTEIN POLYCHOME"/>
    <property type="match status" value="1"/>
</dbReference>
<feature type="region of interest" description="Disordered" evidence="1">
    <location>
        <begin position="44"/>
        <end position="94"/>
    </location>
</feature>
<feature type="compositionally biased region" description="Polar residues" evidence="1">
    <location>
        <begin position="580"/>
        <end position="597"/>
    </location>
</feature>
<feature type="compositionally biased region" description="Basic residues" evidence="1">
    <location>
        <begin position="78"/>
        <end position="90"/>
    </location>
</feature>
<evidence type="ECO:0000256" key="1">
    <source>
        <dbReference type="SAM" id="MobiDB-lite"/>
    </source>
</evidence>
<protein>
    <submittedName>
        <fullName evidence="2">Uncharacterized protein</fullName>
    </submittedName>
</protein>
<feature type="compositionally biased region" description="Low complexity" evidence="1">
    <location>
        <begin position="124"/>
        <end position="144"/>
    </location>
</feature>
<feature type="region of interest" description="Disordered" evidence="1">
    <location>
        <begin position="580"/>
        <end position="621"/>
    </location>
</feature>
<feature type="region of interest" description="Disordered" evidence="1">
    <location>
        <begin position="118"/>
        <end position="165"/>
    </location>
</feature>
<dbReference type="GO" id="GO:0005634">
    <property type="term" value="C:nucleus"/>
    <property type="evidence" value="ECO:0007669"/>
    <property type="project" value="InterPro"/>
</dbReference>
<feature type="compositionally biased region" description="Polar residues" evidence="1">
    <location>
        <begin position="152"/>
        <end position="165"/>
    </location>
</feature>
<comment type="caution">
    <text evidence="2">The sequence shown here is derived from an EMBL/GenBank/DDBJ whole genome shotgun (WGS) entry which is preliminary data.</text>
</comment>
<feature type="region of interest" description="Disordered" evidence="1">
    <location>
        <begin position="346"/>
        <end position="391"/>
    </location>
</feature>
<feature type="region of interest" description="Disordered" evidence="1">
    <location>
        <begin position="305"/>
        <end position="326"/>
    </location>
</feature>
<feature type="compositionally biased region" description="Polar residues" evidence="1">
    <location>
        <begin position="351"/>
        <end position="365"/>
    </location>
</feature>